<protein>
    <submittedName>
        <fullName evidence="1">Uncharacterized protein</fullName>
    </submittedName>
</protein>
<dbReference type="EMBL" id="BK059085">
    <property type="protein sequence ID" value="DAE28350.1"/>
    <property type="molecule type" value="Genomic_DNA"/>
</dbReference>
<accession>A0A8S5RAA1</accession>
<name>A0A8S5RAA1_9VIRU</name>
<sequence length="34" mass="4090">MVEQLEKLMKNTENICMCNFVNQIFISFFNRSCN</sequence>
<proteinExistence type="predicted"/>
<evidence type="ECO:0000313" key="1">
    <source>
        <dbReference type="EMBL" id="DAE28350.1"/>
    </source>
</evidence>
<organism evidence="1">
    <name type="scientific">virus sp. ctLl75</name>
    <dbReference type="NCBI Taxonomy" id="2828249"/>
    <lineage>
        <taxon>Viruses</taxon>
    </lineage>
</organism>
<reference evidence="1" key="1">
    <citation type="journal article" date="2021" name="Proc. Natl. Acad. Sci. U.S.A.">
        <title>A Catalog of Tens of Thousands of Viruses from Human Metagenomes Reveals Hidden Associations with Chronic Diseases.</title>
        <authorList>
            <person name="Tisza M.J."/>
            <person name="Buck C.B."/>
        </authorList>
    </citation>
    <scope>NUCLEOTIDE SEQUENCE</scope>
    <source>
        <strain evidence="1">CtLl75</strain>
    </source>
</reference>